<dbReference type="GeneID" id="14691468"/>
<gene>
    <name evidence="2" type="ORF">PCYB_053860</name>
</gene>
<protein>
    <submittedName>
        <fullName evidence="2">VIR-like CYIR protein</fullName>
    </submittedName>
</protein>
<organism evidence="2 3">
    <name type="scientific">Plasmodium cynomolgi (strain B)</name>
    <dbReference type="NCBI Taxonomy" id="1120755"/>
    <lineage>
        <taxon>Eukaryota</taxon>
        <taxon>Sar</taxon>
        <taxon>Alveolata</taxon>
        <taxon>Apicomplexa</taxon>
        <taxon>Aconoidasida</taxon>
        <taxon>Haemosporida</taxon>
        <taxon>Plasmodiidae</taxon>
        <taxon>Plasmodium</taxon>
        <taxon>Plasmodium (Plasmodium)</taxon>
    </lineage>
</organism>
<feature type="compositionally biased region" description="Polar residues" evidence="1">
    <location>
        <begin position="295"/>
        <end position="304"/>
    </location>
</feature>
<dbReference type="OMA" id="PQNKDEC"/>
<evidence type="ECO:0000313" key="3">
    <source>
        <dbReference type="Proteomes" id="UP000006319"/>
    </source>
</evidence>
<dbReference type="RefSeq" id="XP_004221315.1">
    <property type="nucleotide sequence ID" value="XM_004221267.1"/>
</dbReference>
<dbReference type="VEuPathDB" id="PlasmoDB:PCYB_053860"/>
<dbReference type="OrthoDB" id="10279231at2759"/>
<keyword evidence="3" id="KW-1185">Reference proteome</keyword>
<dbReference type="KEGG" id="pcy:PCYB_053860"/>
<dbReference type="Proteomes" id="UP000006319">
    <property type="component" value="Chromosome 5"/>
</dbReference>
<evidence type="ECO:0000313" key="2">
    <source>
        <dbReference type="EMBL" id="GAB65368.1"/>
    </source>
</evidence>
<accession>K6UIV1</accession>
<evidence type="ECO:0000256" key="1">
    <source>
        <dbReference type="SAM" id="MobiDB-lite"/>
    </source>
</evidence>
<proteinExistence type="predicted"/>
<name>K6UIV1_PLACD</name>
<feature type="region of interest" description="Disordered" evidence="1">
    <location>
        <begin position="239"/>
        <end position="261"/>
    </location>
</feature>
<dbReference type="EMBL" id="DF157097">
    <property type="protein sequence ID" value="GAB65368.1"/>
    <property type="molecule type" value="Genomic_DNA"/>
</dbReference>
<dbReference type="InterPro" id="IPR008780">
    <property type="entry name" value="Plasmodium_Vir"/>
</dbReference>
<dbReference type="AlphaFoldDB" id="K6UIV1"/>
<sequence length="304" mass="34671">MFYYCSYNFKFKFDKDCELLNKQHATCKGVKALCSKFGSSLENAADERHKVKCKNYCSYLRYWLYDKIGKINKVDRTNKLSAITFAKDLFTATLPFENNISLDDLIKRKILYIYFNKYTNIKSSINPQNKDECSNYFTYLIYTKSLYDKYNRVHCPFIWSFCYEHDFFRCARVHDPKDLLSNVQQCKPKETVSSSTSLWEVLFESSPSPTPAKGRDTGAQAPGKVVAARELAYVGSIKGKDVKPSPTTNKGLAAVEPPPRGAQISKLKRVEAGEISHNSQSNHMPLSGRDGRHSANYNRTCGIT</sequence>
<feature type="region of interest" description="Disordered" evidence="1">
    <location>
        <begin position="274"/>
        <end position="304"/>
    </location>
</feature>
<dbReference type="Pfam" id="PF05795">
    <property type="entry name" value="Plasmodium_Vir"/>
    <property type="match status" value="1"/>
</dbReference>
<reference evidence="2 3" key="1">
    <citation type="journal article" date="2012" name="Nat. Genet.">
        <title>Plasmodium cynomolgi genome sequences provide insight into Plasmodium vivax and the monkey malaria clade.</title>
        <authorList>
            <person name="Tachibana S."/>
            <person name="Sullivan S.A."/>
            <person name="Kawai S."/>
            <person name="Nakamura S."/>
            <person name="Kim H.R."/>
            <person name="Goto N."/>
            <person name="Arisue N."/>
            <person name="Palacpac N.M.Q."/>
            <person name="Honma H."/>
            <person name="Yagi M."/>
            <person name="Tougan T."/>
            <person name="Katakai Y."/>
            <person name="Kaneko O."/>
            <person name="Mita T."/>
            <person name="Kita K."/>
            <person name="Yasutomi Y."/>
            <person name="Sutton P.L."/>
            <person name="Shakhbatyan R."/>
            <person name="Horii T."/>
            <person name="Yasunaga T."/>
            <person name="Barnwell J.W."/>
            <person name="Escalante A.A."/>
            <person name="Carlton J.M."/>
            <person name="Tanabe K."/>
        </authorList>
    </citation>
    <scope>NUCLEOTIDE SEQUENCE [LARGE SCALE GENOMIC DNA]</scope>
    <source>
        <strain evidence="2 3">B</strain>
    </source>
</reference>
<dbReference type="PhylomeDB" id="K6UIV1"/>